<feature type="compositionally biased region" description="Low complexity" evidence="1">
    <location>
        <begin position="67"/>
        <end position="80"/>
    </location>
</feature>
<dbReference type="Gramene" id="ERN07004">
    <property type="protein sequence ID" value="ERN07004"/>
    <property type="gene ID" value="AMTR_s00141p00067960"/>
</dbReference>
<feature type="compositionally biased region" description="Acidic residues" evidence="1">
    <location>
        <begin position="1"/>
        <end position="11"/>
    </location>
</feature>
<dbReference type="HOGENOM" id="CLU_2253772_0_0_1"/>
<sequence length="104" mass="11405">MEESLGVEDDIHDMQNRETLGFPTDEELKFNDEGHDGGEGNSEIVGSLSVVELMGENLEFDEDAGHSDTTGTPPTYSSTPVLTDELKDKIIKQVGRVCSRVSYL</sequence>
<keyword evidence="3" id="KW-1185">Reference proteome</keyword>
<evidence type="ECO:0000256" key="1">
    <source>
        <dbReference type="SAM" id="MobiDB-lite"/>
    </source>
</evidence>
<dbReference type="Proteomes" id="UP000017836">
    <property type="component" value="Unassembled WGS sequence"/>
</dbReference>
<evidence type="ECO:0000313" key="2">
    <source>
        <dbReference type="EMBL" id="ERN07004.1"/>
    </source>
</evidence>
<accession>W1PH24</accession>
<protein>
    <submittedName>
        <fullName evidence="2">Uncharacterized protein</fullName>
    </submittedName>
</protein>
<evidence type="ECO:0000313" key="3">
    <source>
        <dbReference type="Proteomes" id="UP000017836"/>
    </source>
</evidence>
<feature type="region of interest" description="Disordered" evidence="1">
    <location>
        <begin position="1"/>
        <end position="43"/>
    </location>
</feature>
<gene>
    <name evidence="2" type="ORF">AMTR_s00141p00067960</name>
</gene>
<dbReference type="EMBL" id="KI393843">
    <property type="protein sequence ID" value="ERN07004.1"/>
    <property type="molecule type" value="Genomic_DNA"/>
</dbReference>
<proteinExistence type="predicted"/>
<name>W1PH24_AMBTC</name>
<dbReference type="AlphaFoldDB" id="W1PH24"/>
<reference evidence="3" key="1">
    <citation type="journal article" date="2013" name="Science">
        <title>The Amborella genome and the evolution of flowering plants.</title>
        <authorList>
            <consortium name="Amborella Genome Project"/>
        </authorList>
    </citation>
    <scope>NUCLEOTIDE SEQUENCE [LARGE SCALE GENOMIC DNA]</scope>
</reference>
<feature type="compositionally biased region" description="Basic and acidic residues" evidence="1">
    <location>
        <begin position="26"/>
        <end position="38"/>
    </location>
</feature>
<organism evidence="2 3">
    <name type="scientific">Amborella trichopoda</name>
    <dbReference type="NCBI Taxonomy" id="13333"/>
    <lineage>
        <taxon>Eukaryota</taxon>
        <taxon>Viridiplantae</taxon>
        <taxon>Streptophyta</taxon>
        <taxon>Embryophyta</taxon>
        <taxon>Tracheophyta</taxon>
        <taxon>Spermatophyta</taxon>
        <taxon>Magnoliopsida</taxon>
        <taxon>Amborellales</taxon>
        <taxon>Amborellaceae</taxon>
        <taxon>Amborella</taxon>
    </lineage>
</organism>
<feature type="region of interest" description="Disordered" evidence="1">
    <location>
        <begin position="61"/>
        <end position="80"/>
    </location>
</feature>